<comment type="subcellular location">
    <subcellularLocation>
        <location evidence="1 8">Cytoplasm</location>
    </subcellularLocation>
</comment>
<dbReference type="InterPro" id="IPR033752">
    <property type="entry name" value="MetA_family"/>
</dbReference>
<dbReference type="SUPFAM" id="SSF52317">
    <property type="entry name" value="Class I glutamine amidotransferase-like"/>
    <property type="match status" value="1"/>
</dbReference>
<proteinExistence type="inferred from homology"/>
<feature type="binding site" evidence="8">
    <location>
        <position position="163"/>
    </location>
    <ligand>
        <name>substrate</name>
    </ligand>
</feature>
<dbReference type="HAMAP" id="MF_00295">
    <property type="entry name" value="MetA_acyltransf"/>
    <property type="match status" value="1"/>
</dbReference>
<evidence type="ECO:0000256" key="9">
    <source>
        <dbReference type="PIRSR" id="PIRSR000450-1"/>
    </source>
</evidence>
<dbReference type="Pfam" id="PF04204">
    <property type="entry name" value="HTS"/>
    <property type="match status" value="1"/>
</dbReference>
<evidence type="ECO:0000256" key="8">
    <source>
        <dbReference type="HAMAP-Rule" id="MF_00295"/>
    </source>
</evidence>
<evidence type="ECO:0000256" key="7">
    <source>
        <dbReference type="ARBA" id="ARBA00049043"/>
    </source>
</evidence>
<keyword evidence="6 8" id="KW-0012">Acyltransferase</keyword>
<sequence>MPIRIPDRLPATRTLQSENIFVMTEARADTQDIRPLRVALLNLMPTKIATETQMARLLGNTPLQVELELLYTRSHRARNIAEEHLLSFYRTFDDVADERFDGLIVTGAPVEQLPFEQVEYWDELCRILDWSTTHVHSTLHICWGAQAGLYHHYGIEKVPLPHKLFGVFEHAVEYRPSILMRGFDETFMAPHSRHTGIRRADVEAEKRLKILASSERAGLYVMATARGRQVFVTGHAEYDPRTLENEYLRDRAAGLPIAPPENYYPDGDPSRPPRVTWRAHANLLFANWLNYFVYQTTPFEIGDIGTRGTFDQAPAAP</sequence>
<keyword evidence="5 8" id="KW-0486">Methionine biosynthesis</keyword>
<accession>A0A9D1STL8</accession>
<dbReference type="PANTHER" id="PTHR20919:SF0">
    <property type="entry name" value="HOMOSERINE O-SUCCINYLTRANSFERASE"/>
    <property type="match status" value="1"/>
</dbReference>
<gene>
    <name evidence="10" type="primary">metA</name>
    <name evidence="8" type="synonym">metAA</name>
    <name evidence="10" type="ORF">IAD24_06115</name>
</gene>
<protein>
    <recommendedName>
        <fullName evidence="8">Homoserine O-acetyltransferase</fullName>
        <shortName evidence="8">HAT</shortName>
        <ecNumber evidence="8">2.3.1.31</ecNumber>
    </recommendedName>
    <alternativeName>
        <fullName evidence="8">Homoserine transacetylase</fullName>
        <shortName evidence="8">HTA</shortName>
    </alternativeName>
</protein>
<dbReference type="InterPro" id="IPR005697">
    <property type="entry name" value="HST_MetA"/>
</dbReference>
<dbReference type="EMBL" id="DVNZ01000194">
    <property type="protein sequence ID" value="HIU94719.1"/>
    <property type="molecule type" value="Genomic_DNA"/>
</dbReference>
<comment type="similarity">
    <text evidence="8">Belongs to the MetA family.</text>
</comment>
<organism evidence="10 11">
    <name type="scientific">Candidatus Aphodomorpha intestinavium</name>
    <dbReference type="NCBI Taxonomy" id="2840672"/>
    <lineage>
        <taxon>Bacteria</taxon>
        <taxon>Bacillati</taxon>
        <taxon>Bacillota</taxon>
        <taxon>Clostridia</taxon>
        <taxon>Eubacteriales</taxon>
        <taxon>Candidatus Aphodomorpha</taxon>
    </lineage>
</organism>
<dbReference type="GO" id="GO:0005737">
    <property type="term" value="C:cytoplasm"/>
    <property type="evidence" value="ECO:0007669"/>
    <property type="project" value="UniProtKB-SubCell"/>
</dbReference>
<keyword evidence="2 8" id="KW-0963">Cytoplasm</keyword>
<comment type="catalytic activity">
    <reaction evidence="7 8">
        <text>L-homoserine + acetyl-CoA = O-acetyl-L-homoserine + CoA</text>
        <dbReference type="Rhea" id="RHEA:13701"/>
        <dbReference type="ChEBI" id="CHEBI:57287"/>
        <dbReference type="ChEBI" id="CHEBI:57288"/>
        <dbReference type="ChEBI" id="CHEBI:57476"/>
        <dbReference type="ChEBI" id="CHEBI:57716"/>
        <dbReference type="EC" id="2.3.1.31"/>
    </reaction>
</comment>
<feature type="active site" evidence="8">
    <location>
        <position position="237"/>
    </location>
</feature>
<evidence type="ECO:0000256" key="5">
    <source>
        <dbReference type="ARBA" id="ARBA00023167"/>
    </source>
</evidence>
<feature type="site" description="Important for substrate specificity" evidence="8">
    <location>
        <position position="192"/>
    </location>
</feature>
<dbReference type="EC" id="2.3.1.31" evidence="8"/>
<evidence type="ECO:0000313" key="11">
    <source>
        <dbReference type="Proteomes" id="UP000824128"/>
    </source>
</evidence>
<dbReference type="FunFam" id="3.40.50.880:FF:000004">
    <property type="entry name" value="Homoserine O-succinyltransferase"/>
    <property type="match status" value="1"/>
</dbReference>
<reference evidence="10" key="1">
    <citation type="submission" date="2020-10" db="EMBL/GenBank/DDBJ databases">
        <authorList>
            <person name="Gilroy R."/>
        </authorList>
    </citation>
    <scope>NUCLEOTIDE SEQUENCE</scope>
    <source>
        <strain evidence="10">ChiGjej2B2-16831</strain>
    </source>
</reference>
<feature type="active site" description="Proton acceptor" evidence="8">
    <location>
        <position position="235"/>
    </location>
</feature>
<dbReference type="Proteomes" id="UP000824128">
    <property type="component" value="Unassembled WGS sequence"/>
</dbReference>
<comment type="pathway">
    <text evidence="8">Amino-acid biosynthesis; L-methionine biosynthesis via de novo pathway; O-acetyl-L-homoserine from L-homoserine: step 1/1.</text>
</comment>
<evidence type="ECO:0000256" key="4">
    <source>
        <dbReference type="ARBA" id="ARBA00022679"/>
    </source>
</evidence>
<dbReference type="CDD" id="cd03131">
    <property type="entry name" value="GATase1_HTS"/>
    <property type="match status" value="1"/>
</dbReference>
<dbReference type="AlphaFoldDB" id="A0A9D1STL8"/>
<evidence type="ECO:0000256" key="3">
    <source>
        <dbReference type="ARBA" id="ARBA00022605"/>
    </source>
</evidence>
<feature type="active site" description="Acyl-thioester intermediate" evidence="8 9">
    <location>
        <position position="142"/>
    </location>
</feature>
<dbReference type="GO" id="GO:0004414">
    <property type="term" value="F:homoserine O-acetyltransferase activity"/>
    <property type="evidence" value="ECO:0007669"/>
    <property type="project" value="UniProtKB-EC"/>
</dbReference>
<reference evidence="10" key="2">
    <citation type="journal article" date="2021" name="PeerJ">
        <title>Extensive microbial diversity within the chicken gut microbiome revealed by metagenomics and culture.</title>
        <authorList>
            <person name="Gilroy R."/>
            <person name="Ravi A."/>
            <person name="Getino M."/>
            <person name="Pursley I."/>
            <person name="Horton D.L."/>
            <person name="Alikhan N.F."/>
            <person name="Baker D."/>
            <person name="Gharbi K."/>
            <person name="Hall N."/>
            <person name="Watson M."/>
            <person name="Adriaenssens E.M."/>
            <person name="Foster-Nyarko E."/>
            <person name="Jarju S."/>
            <person name="Secka A."/>
            <person name="Antonio M."/>
            <person name="Oren A."/>
            <person name="Chaudhuri R.R."/>
            <person name="La Ragione R."/>
            <person name="Hildebrand F."/>
            <person name="Pallen M.J."/>
        </authorList>
    </citation>
    <scope>NUCLEOTIDE SEQUENCE</scope>
    <source>
        <strain evidence="10">ChiGjej2B2-16831</strain>
    </source>
</reference>
<evidence type="ECO:0000313" key="10">
    <source>
        <dbReference type="EMBL" id="HIU94719.1"/>
    </source>
</evidence>
<comment type="caution">
    <text evidence="8">Lacks conserved residue(s) required for the propagation of feature annotation.</text>
</comment>
<dbReference type="NCBIfam" id="TIGR01001">
    <property type="entry name" value="metA"/>
    <property type="match status" value="1"/>
</dbReference>
<feature type="binding site" evidence="8">
    <location>
        <position position="249"/>
    </location>
    <ligand>
        <name>substrate</name>
    </ligand>
</feature>
<feature type="binding site" evidence="8">
    <location>
        <position position="192"/>
    </location>
    <ligand>
        <name>substrate</name>
    </ligand>
</feature>
<evidence type="ECO:0000256" key="2">
    <source>
        <dbReference type="ARBA" id="ARBA00022490"/>
    </source>
</evidence>
<dbReference type="InterPro" id="IPR029062">
    <property type="entry name" value="Class_I_gatase-like"/>
</dbReference>
<evidence type="ECO:0000256" key="6">
    <source>
        <dbReference type="ARBA" id="ARBA00023315"/>
    </source>
</evidence>
<evidence type="ECO:0000256" key="1">
    <source>
        <dbReference type="ARBA" id="ARBA00004496"/>
    </source>
</evidence>
<keyword evidence="4 8" id="KW-0808">Transferase</keyword>
<comment type="caution">
    <text evidence="10">The sequence shown here is derived from an EMBL/GenBank/DDBJ whole genome shotgun (WGS) entry which is preliminary data.</text>
</comment>
<feature type="site" description="Important for acyl-CoA specificity" evidence="8">
    <location>
        <position position="111"/>
    </location>
</feature>
<dbReference type="Gene3D" id="3.40.50.880">
    <property type="match status" value="1"/>
</dbReference>
<dbReference type="PANTHER" id="PTHR20919">
    <property type="entry name" value="HOMOSERINE O-SUCCINYLTRANSFERASE"/>
    <property type="match status" value="1"/>
</dbReference>
<comment type="function">
    <text evidence="8">Transfers an acetyl group from acetyl-CoA to L-homoserine, forming acetyl-L-homoserine.</text>
</comment>
<dbReference type="GO" id="GO:0008899">
    <property type="term" value="F:homoserine O-succinyltransferase activity"/>
    <property type="evidence" value="ECO:0007669"/>
    <property type="project" value="UniProtKB-UniRule"/>
</dbReference>
<name>A0A9D1STL8_9FIRM</name>
<keyword evidence="3 8" id="KW-0028">Amino-acid biosynthesis</keyword>
<dbReference type="GO" id="GO:0019281">
    <property type="term" value="P:L-methionine biosynthetic process from homoserine via O-succinyl-L-homoserine and cystathionine"/>
    <property type="evidence" value="ECO:0007669"/>
    <property type="project" value="InterPro"/>
</dbReference>
<dbReference type="PIRSF" id="PIRSF000450">
    <property type="entry name" value="H_ser_succinyltr"/>
    <property type="match status" value="1"/>
</dbReference>